<name>A0A918VNX9_9GAMM</name>
<dbReference type="Gene3D" id="2.160.20.10">
    <property type="entry name" value="Single-stranded right-handed beta-helix, Pectin lyase-like"/>
    <property type="match status" value="2"/>
</dbReference>
<evidence type="ECO:0000256" key="1">
    <source>
        <dbReference type="SAM" id="SignalP"/>
    </source>
</evidence>
<organism evidence="2 3">
    <name type="scientific">Arenicella chitinivorans</name>
    <dbReference type="NCBI Taxonomy" id="1329800"/>
    <lineage>
        <taxon>Bacteria</taxon>
        <taxon>Pseudomonadati</taxon>
        <taxon>Pseudomonadota</taxon>
        <taxon>Gammaproteobacteria</taxon>
        <taxon>Arenicellales</taxon>
        <taxon>Arenicellaceae</taxon>
        <taxon>Arenicella</taxon>
    </lineage>
</organism>
<comment type="caution">
    <text evidence="2">The sequence shown here is derived from an EMBL/GenBank/DDBJ whole genome shotgun (WGS) entry which is preliminary data.</text>
</comment>
<sequence length="752" mass="82855">MKKITFAIIVLLALSTSPVIAETKLVDDIAAYQVALNEVQPGDTILLKNGEWADFEILFEALGTADKPIRLAAQTPGKVFITGQSNLRLAGEYLEVSGLVFKNGYTPTSSVIAFRRDEQHVANNSRVTATVIDGFNNPERYENESWVMLYGKHNRFDHNHLVGKSTRGVTLAVRLNSAASQQNHHRIDHNYFGPRPILGSNGGETLRIGTSHYSLTESNTVVENNYFDRCDGELEIISNKAGGNKFIGNVFYQSRGTLTMRHGNDTLVEKNVFLGNGADHTGGIRVINKRQTVRNNYLQDLKGYRFGGALVVMNGVPNSKINRYHQVEDSVIENNTFVNSDHIQIAAGSDFERTAVPVRTGFKNNLIYVESEQDPFTIYDDVSGITWENNLINTAVDQRLADGFVVRQINPAAAANGLQYPKGEDGSTQTYGVSRDLTVLDKSQTGVDWYPKLTQKPRFDHGATHQVRPGLDTLATAARNASDGDVLLLSEGEYQISRIIHLDKAITVQAQAPGNVTIRYERAALFELGEGGSLKLDGVRISGSAAPDSAGNSVVRTQRRSMLNNYELVVQNSEVVDLNVNHSFNFLTVAKGTFAQRIRLANSRFSNVTGAILGLDHEYEDFGIYNAEYVTIDNVVFDTIDGDVVDYYRGGTDESTFGPHFTMTQSTLNKVGTGKRNKSASSVLLHGVQVAHLQDNKVIESAPITINHTVGEPVTKLIDNRFVATPKTQIRELYSDQIDTAELRGNVYQSGE</sequence>
<dbReference type="EMBL" id="BMXA01000003">
    <property type="protein sequence ID" value="GHA11480.1"/>
    <property type="molecule type" value="Genomic_DNA"/>
</dbReference>
<dbReference type="InterPro" id="IPR039513">
    <property type="entry name" value="PL-6"/>
</dbReference>
<feature type="signal peptide" evidence="1">
    <location>
        <begin position="1"/>
        <end position="21"/>
    </location>
</feature>
<keyword evidence="3" id="KW-1185">Reference proteome</keyword>
<evidence type="ECO:0000313" key="2">
    <source>
        <dbReference type="EMBL" id="GHA11480.1"/>
    </source>
</evidence>
<reference evidence="2" key="2">
    <citation type="submission" date="2020-09" db="EMBL/GenBank/DDBJ databases">
        <authorList>
            <person name="Sun Q."/>
            <person name="Kim S."/>
        </authorList>
    </citation>
    <scope>NUCLEOTIDE SEQUENCE</scope>
    <source>
        <strain evidence="2">KCTC 12711</strain>
    </source>
</reference>
<evidence type="ECO:0000313" key="3">
    <source>
        <dbReference type="Proteomes" id="UP000614811"/>
    </source>
</evidence>
<dbReference type="InterPro" id="IPR011050">
    <property type="entry name" value="Pectin_lyase_fold/virulence"/>
</dbReference>
<dbReference type="AlphaFoldDB" id="A0A918VNX9"/>
<dbReference type="RefSeq" id="WP_189400780.1">
    <property type="nucleotide sequence ID" value="NZ_BMXA01000003.1"/>
</dbReference>
<dbReference type="SUPFAM" id="SSF51126">
    <property type="entry name" value="Pectin lyase-like"/>
    <property type="match status" value="2"/>
</dbReference>
<dbReference type="Pfam" id="PF14592">
    <property type="entry name" value="Chondroitinas_B"/>
    <property type="match status" value="1"/>
</dbReference>
<dbReference type="Proteomes" id="UP000614811">
    <property type="component" value="Unassembled WGS sequence"/>
</dbReference>
<protein>
    <recommendedName>
        <fullName evidence="4">Alginate lyase</fullName>
    </recommendedName>
</protein>
<reference evidence="2" key="1">
    <citation type="journal article" date="2014" name="Int. J. Syst. Evol. Microbiol.">
        <title>Complete genome sequence of Corynebacterium casei LMG S-19264T (=DSM 44701T), isolated from a smear-ripened cheese.</title>
        <authorList>
            <consortium name="US DOE Joint Genome Institute (JGI-PGF)"/>
            <person name="Walter F."/>
            <person name="Albersmeier A."/>
            <person name="Kalinowski J."/>
            <person name="Ruckert C."/>
        </authorList>
    </citation>
    <scope>NUCLEOTIDE SEQUENCE</scope>
    <source>
        <strain evidence="2">KCTC 12711</strain>
    </source>
</reference>
<keyword evidence="1" id="KW-0732">Signal</keyword>
<feature type="chain" id="PRO_5037885422" description="Alginate lyase" evidence="1">
    <location>
        <begin position="22"/>
        <end position="752"/>
    </location>
</feature>
<accession>A0A918VNX9</accession>
<gene>
    <name evidence="2" type="ORF">GCM10008090_21560</name>
</gene>
<proteinExistence type="predicted"/>
<evidence type="ECO:0008006" key="4">
    <source>
        <dbReference type="Google" id="ProtNLM"/>
    </source>
</evidence>
<dbReference type="InterPro" id="IPR012334">
    <property type="entry name" value="Pectin_lyas_fold"/>
</dbReference>
<dbReference type="CDD" id="cd14251">
    <property type="entry name" value="PL-6"/>
    <property type="match status" value="1"/>
</dbReference>